<dbReference type="SUPFAM" id="SSF55073">
    <property type="entry name" value="Nucleotide cyclase"/>
    <property type="match status" value="1"/>
</dbReference>
<organism evidence="2 3">
    <name type="scientific">Flavobacterium chungbukense</name>
    <dbReference type="NCBI Taxonomy" id="877464"/>
    <lineage>
        <taxon>Bacteria</taxon>
        <taxon>Pseudomonadati</taxon>
        <taxon>Bacteroidota</taxon>
        <taxon>Flavobacteriia</taxon>
        <taxon>Flavobacteriales</taxon>
        <taxon>Flavobacteriaceae</taxon>
        <taxon>Flavobacterium</taxon>
    </lineage>
</organism>
<dbReference type="InterPro" id="IPR001054">
    <property type="entry name" value="A/G_cyclase"/>
</dbReference>
<dbReference type="EMBL" id="BAABAO010000017">
    <property type="protein sequence ID" value="GAA4142043.1"/>
    <property type="molecule type" value="Genomic_DNA"/>
</dbReference>
<comment type="caution">
    <text evidence="2">The sequence shown here is derived from an EMBL/GenBank/DDBJ whole genome shotgun (WGS) entry which is preliminary data.</text>
</comment>
<dbReference type="Pfam" id="PF00211">
    <property type="entry name" value="Guanylate_cyc"/>
    <property type="match status" value="1"/>
</dbReference>
<evidence type="ECO:0000313" key="2">
    <source>
        <dbReference type="EMBL" id="GAA4142043.1"/>
    </source>
</evidence>
<reference evidence="3" key="1">
    <citation type="journal article" date="2019" name="Int. J. Syst. Evol. Microbiol.">
        <title>The Global Catalogue of Microorganisms (GCM) 10K type strain sequencing project: providing services to taxonomists for standard genome sequencing and annotation.</title>
        <authorList>
            <consortium name="The Broad Institute Genomics Platform"/>
            <consortium name="The Broad Institute Genome Sequencing Center for Infectious Disease"/>
            <person name="Wu L."/>
            <person name="Ma J."/>
        </authorList>
    </citation>
    <scope>NUCLEOTIDE SEQUENCE [LARGE SCALE GENOMIC DNA]</scope>
    <source>
        <strain evidence="3">JCM 17386</strain>
    </source>
</reference>
<evidence type="ECO:0000259" key="1">
    <source>
        <dbReference type="Pfam" id="PF00211"/>
    </source>
</evidence>
<dbReference type="Proteomes" id="UP001501333">
    <property type="component" value="Unassembled WGS sequence"/>
</dbReference>
<protein>
    <recommendedName>
        <fullName evidence="1">Guanylate cyclase domain-containing protein</fullName>
    </recommendedName>
</protein>
<dbReference type="InterPro" id="IPR029787">
    <property type="entry name" value="Nucleotide_cyclase"/>
</dbReference>
<proteinExistence type="predicted"/>
<sequence length="335" mass="38090">METFLKYQNIIEKALNRNEIHKNLNESVRFSDQTKAVALEKYTMSDYISNRSELSLSTDLTAIAKSMGAVARNNQIIGHHPDFMYLKGTSNTEKHYIISAFIDIKGSTNLFKKYDEETNMIITNTIQLAAINVCQAFGGFIQRIQGDGLFVYFGGKNVDRSKATHHCLMALSLFSYFVKNDLKRVFEQHGIERIYTKIGVDFGDDDKVLWGVAGKEDTSEIATYSLHTSLAAKMQAYAGSNEIIVGQNVKDRAQFDDKLYSVVADKRYIFLDQDNSFFYTQYVFDWIKYLKSSPYVATSISGDITIKPQIINVPNINSLRETVGENRPYAKIKTR</sequence>
<accession>A0ABP7YVR5</accession>
<feature type="domain" description="Guanylate cyclase" evidence="1">
    <location>
        <begin position="100"/>
        <end position="257"/>
    </location>
</feature>
<dbReference type="Gene3D" id="3.30.70.1230">
    <property type="entry name" value="Nucleotide cyclase"/>
    <property type="match status" value="1"/>
</dbReference>
<keyword evidence="3" id="KW-1185">Reference proteome</keyword>
<dbReference type="RefSeq" id="WP_229355306.1">
    <property type="nucleotide sequence ID" value="NZ_BAABAO010000017.1"/>
</dbReference>
<gene>
    <name evidence="2" type="ORF">GCM10022250_44150</name>
</gene>
<evidence type="ECO:0000313" key="3">
    <source>
        <dbReference type="Proteomes" id="UP001501333"/>
    </source>
</evidence>
<name>A0ABP7YVR5_9FLAO</name>